<comment type="subcellular location">
    <subcellularLocation>
        <location evidence="1">Cell membrane</location>
        <topology evidence="1">Multi-pass membrane protein</topology>
    </subcellularLocation>
</comment>
<keyword evidence="2" id="KW-1003">Cell membrane</keyword>
<dbReference type="AlphaFoldDB" id="A0A518EM27"/>
<feature type="coiled-coil region" evidence="8">
    <location>
        <begin position="406"/>
        <end position="433"/>
    </location>
</feature>
<keyword evidence="5 9" id="KW-0812">Transmembrane</keyword>
<feature type="transmembrane region" description="Helical" evidence="9">
    <location>
        <begin position="235"/>
        <end position="255"/>
    </location>
</feature>
<protein>
    <recommendedName>
        <fullName evidence="12">Glycosyltransferase RgtA/B/C/D-like domain-containing protein</fullName>
    </recommendedName>
</protein>
<evidence type="ECO:0000256" key="2">
    <source>
        <dbReference type="ARBA" id="ARBA00022475"/>
    </source>
</evidence>
<proteinExistence type="predicted"/>
<reference evidence="10 11" key="1">
    <citation type="submission" date="2019-02" db="EMBL/GenBank/DDBJ databases">
        <title>Deep-cultivation of Planctomycetes and their phenomic and genomic characterization uncovers novel biology.</title>
        <authorList>
            <person name="Wiegand S."/>
            <person name="Jogler M."/>
            <person name="Boedeker C."/>
            <person name="Pinto D."/>
            <person name="Vollmers J."/>
            <person name="Rivas-Marin E."/>
            <person name="Kohn T."/>
            <person name="Peeters S.H."/>
            <person name="Heuer A."/>
            <person name="Rast P."/>
            <person name="Oberbeckmann S."/>
            <person name="Bunk B."/>
            <person name="Jeske O."/>
            <person name="Meyerdierks A."/>
            <person name="Storesund J.E."/>
            <person name="Kallscheuer N."/>
            <person name="Luecker S."/>
            <person name="Lage O.M."/>
            <person name="Pohl T."/>
            <person name="Merkel B.J."/>
            <person name="Hornburger P."/>
            <person name="Mueller R.-W."/>
            <person name="Bruemmer F."/>
            <person name="Labrenz M."/>
            <person name="Spormann A.M."/>
            <person name="Op den Camp H."/>
            <person name="Overmann J."/>
            <person name="Amann R."/>
            <person name="Jetten M.S.M."/>
            <person name="Mascher T."/>
            <person name="Medema M.H."/>
            <person name="Devos D.P."/>
            <person name="Kaster A.-K."/>
            <person name="Ovreas L."/>
            <person name="Rohde M."/>
            <person name="Galperin M.Y."/>
            <person name="Jogler C."/>
        </authorList>
    </citation>
    <scope>NUCLEOTIDE SEQUENCE [LARGE SCALE GENOMIC DNA]</scope>
    <source>
        <strain evidence="10 11">Poly30</strain>
    </source>
</reference>
<dbReference type="PANTHER" id="PTHR33908:SF11">
    <property type="entry name" value="MEMBRANE PROTEIN"/>
    <property type="match status" value="1"/>
</dbReference>
<evidence type="ECO:0000256" key="4">
    <source>
        <dbReference type="ARBA" id="ARBA00022679"/>
    </source>
</evidence>
<evidence type="ECO:0008006" key="12">
    <source>
        <dbReference type="Google" id="ProtNLM"/>
    </source>
</evidence>
<evidence type="ECO:0000313" key="11">
    <source>
        <dbReference type="Proteomes" id="UP000320390"/>
    </source>
</evidence>
<feature type="transmembrane region" description="Helical" evidence="9">
    <location>
        <begin position="291"/>
        <end position="311"/>
    </location>
</feature>
<keyword evidence="7 9" id="KW-0472">Membrane</keyword>
<dbReference type="PANTHER" id="PTHR33908">
    <property type="entry name" value="MANNOSYLTRANSFERASE YKCB-RELATED"/>
    <property type="match status" value="1"/>
</dbReference>
<organism evidence="10 11">
    <name type="scientific">Saltatorellus ferox</name>
    <dbReference type="NCBI Taxonomy" id="2528018"/>
    <lineage>
        <taxon>Bacteria</taxon>
        <taxon>Pseudomonadati</taxon>
        <taxon>Planctomycetota</taxon>
        <taxon>Planctomycetia</taxon>
        <taxon>Planctomycetia incertae sedis</taxon>
        <taxon>Saltatorellus</taxon>
    </lineage>
</organism>
<evidence type="ECO:0000256" key="9">
    <source>
        <dbReference type="SAM" id="Phobius"/>
    </source>
</evidence>
<name>A0A518EM27_9BACT</name>
<dbReference type="GO" id="GO:0016763">
    <property type="term" value="F:pentosyltransferase activity"/>
    <property type="evidence" value="ECO:0007669"/>
    <property type="project" value="TreeGrafter"/>
</dbReference>
<feature type="transmembrane region" description="Helical" evidence="9">
    <location>
        <begin position="185"/>
        <end position="205"/>
    </location>
</feature>
<evidence type="ECO:0000256" key="1">
    <source>
        <dbReference type="ARBA" id="ARBA00004651"/>
    </source>
</evidence>
<dbReference type="InterPro" id="IPR050297">
    <property type="entry name" value="LipidA_mod_glycosyltrf_83"/>
</dbReference>
<feature type="transmembrane region" description="Helical" evidence="9">
    <location>
        <begin position="318"/>
        <end position="336"/>
    </location>
</feature>
<keyword evidence="11" id="KW-1185">Reference proteome</keyword>
<evidence type="ECO:0000256" key="8">
    <source>
        <dbReference type="SAM" id="Coils"/>
    </source>
</evidence>
<dbReference type="EMBL" id="CP036434">
    <property type="protein sequence ID" value="QDV05111.1"/>
    <property type="molecule type" value="Genomic_DNA"/>
</dbReference>
<gene>
    <name evidence="10" type="ORF">Poly30_06060</name>
</gene>
<keyword evidence="8" id="KW-0175">Coiled coil</keyword>
<sequence>MSETPASLPSSTSAGTGRVDGSVIAGGQLRVAALLVALAPFAWLVTRFNFLTDDGYITFRYSRNFADGHGLVYNLVDGAPLDQPVEGYSEFLWAVLLRLGMDLGVDPELFSRVLSITAGALLVFLTVTLAARWLGDRPVALLGTSLFLGTAPPLGVWSTGGMATMPAAFLGVATLYLIDRISRRSGASGFLAPGIGLGITAGLLALMRADAALMVAFLLGPAFLGGLVRRDDRVWKSALLAIAISVAIFGVHVAWRHSVYGDWLPNTARAKLGFSSQAAGRGLDYVVSNVLSMPGLGIALATGLLGAVFGARRVGAPVALALVAVIVGVPAYSIAAGGDFMAFSRFLVPAIPFAALGFGLFLGSLEKRSKTAAALLVLGTVGTSVSAAFGIQVVSEETRAKFEFRHNQTQGRVERADSELAQWENMKNRAEEWALAGRSLAEYTKPEESLVAGAVGAIGYYSNLFIYDRNGLVTREVALRPAPDELRSPGHDKVVPRSFFHKYRPTYINAGVCKEEDFPPARGAIKLGPTTKPGVIAWIVRGAQH</sequence>
<keyword evidence="6 9" id="KW-1133">Transmembrane helix</keyword>
<feature type="transmembrane region" description="Helical" evidence="9">
    <location>
        <begin position="154"/>
        <end position="178"/>
    </location>
</feature>
<dbReference type="GO" id="GO:0009103">
    <property type="term" value="P:lipopolysaccharide biosynthetic process"/>
    <property type="evidence" value="ECO:0007669"/>
    <property type="project" value="UniProtKB-ARBA"/>
</dbReference>
<feature type="transmembrane region" description="Helical" evidence="9">
    <location>
        <begin position="374"/>
        <end position="394"/>
    </location>
</feature>
<feature type="transmembrane region" description="Helical" evidence="9">
    <location>
        <begin position="211"/>
        <end position="228"/>
    </location>
</feature>
<evidence type="ECO:0000256" key="5">
    <source>
        <dbReference type="ARBA" id="ARBA00022692"/>
    </source>
</evidence>
<evidence type="ECO:0000313" key="10">
    <source>
        <dbReference type="EMBL" id="QDV05111.1"/>
    </source>
</evidence>
<dbReference type="Proteomes" id="UP000320390">
    <property type="component" value="Chromosome"/>
</dbReference>
<dbReference type="OrthoDB" id="2020414at2"/>
<evidence type="ECO:0000256" key="6">
    <source>
        <dbReference type="ARBA" id="ARBA00022989"/>
    </source>
</evidence>
<feature type="transmembrane region" description="Helical" evidence="9">
    <location>
        <begin position="113"/>
        <end position="134"/>
    </location>
</feature>
<dbReference type="GO" id="GO:0005886">
    <property type="term" value="C:plasma membrane"/>
    <property type="evidence" value="ECO:0007669"/>
    <property type="project" value="UniProtKB-SubCell"/>
</dbReference>
<keyword evidence="4" id="KW-0808">Transferase</keyword>
<dbReference type="RefSeq" id="WP_145194535.1">
    <property type="nucleotide sequence ID" value="NZ_CP036434.1"/>
</dbReference>
<keyword evidence="3" id="KW-0328">Glycosyltransferase</keyword>
<evidence type="ECO:0000256" key="7">
    <source>
        <dbReference type="ARBA" id="ARBA00023136"/>
    </source>
</evidence>
<feature type="transmembrane region" description="Helical" evidence="9">
    <location>
        <begin position="342"/>
        <end position="362"/>
    </location>
</feature>
<evidence type="ECO:0000256" key="3">
    <source>
        <dbReference type="ARBA" id="ARBA00022676"/>
    </source>
</evidence>
<feature type="transmembrane region" description="Helical" evidence="9">
    <location>
        <begin position="31"/>
        <end position="50"/>
    </location>
</feature>
<accession>A0A518EM27</accession>